<comment type="similarity">
    <text evidence="1">Belongs to the histidine acid phosphatase family.</text>
</comment>
<evidence type="ECO:0000256" key="2">
    <source>
        <dbReference type="ARBA" id="ARBA00012632"/>
    </source>
</evidence>
<dbReference type="OrthoDB" id="10257284at2759"/>
<dbReference type="EC" id="3.1.3.8" evidence="2"/>
<gene>
    <name evidence="4" type="ORF">BJ508DRAFT_328981</name>
</gene>
<sequence length="501" mass="56914">MSVVITQSSHCQSEGQHGREIFQYKTCPILTRSPPKHFAQIPIMATFVPRPPYSPEELEKLYPKNLQLEQIQVIFRHGERTPINARFMNTDLPPFWNFCKAAKQFKAAVLESPTDIWSHLSYHRGIETIGPNGVAVMTSSRDGDEEGICLFGELTDTGRQTTLALGQRLRHLYVDQLQFLDKELKDGRPFYLRSSPVPRAQESLHQVFTGLYPPSTRTNLTIAPIIRTRNAADENLYPNENNCRRLLQLARAFADLAAQTWNKTPEMAYIDSKIGKWLSVPAAIDGHPRLSGIQDHINSTIAHDKSVHLPDEFYDPKVREYIEMMTVDEWFRGYEQSSEYRRLGVGNLLANIKDRMIEDIVAPEKTKFALMGCHDTTIAAVLATLGAFDKKWPPFTSSIAFEVFRAVDGANKPAVKKWGWDSWFGRKGVNTDGYYVRLRYNDNPVVVKGCKPAGKHLEGDESFCTLEAFKEIVEKVSPPDWRAECRSNLDKSDIPPVELLD</sequence>
<name>A0A3N4HXT7_ASCIM</name>
<reference evidence="4 5" key="1">
    <citation type="journal article" date="2018" name="Nat. Ecol. Evol.">
        <title>Pezizomycetes genomes reveal the molecular basis of ectomycorrhizal truffle lifestyle.</title>
        <authorList>
            <person name="Murat C."/>
            <person name="Payen T."/>
            <person name="Noel B."/>
            <person name="Kuo A."/>
            <person name="Morin E."/>
            <person name="Chen J."/>
            <person name="Kohler A."/>
            <person name="Krizsan K."/>
            <person name="Balestrini R."/>
            <person name="Da Silva C."/>
            <person name="Montanini B."/>
            <person name="Hainaut M."/>
            <person name="Levati E."/>
            <person name="Barry K.W."/>
            <person name="Belfiori B."/>
            <person name="Cichocki N."/>
            <person name="Clum A."/>
            <person name="Dockter R.B."/>
            <person name="Fauchery L."/>
            <person name="Guy J."/>
            <person name="Iotti M."/>
            <person name="Le Tacon F."/>
            <person name="Lindquist E.A."/>
            <person name="Lipzen A."/>
            <person name="Malagnac F."/>
            <person name="Mello A."/>
            <person name="Molinier V."/>
            <person name="Miyauchi S."/>
            <person name="Poulain J."/>
            <person name="Riccioni C."/>
            <person name="Rubini A."/>
            <person name="Sitrit Y."/>
            <person name="Splivallo R."/>
            <person name="Traeger S."/>
            <person name="Wang M."/>
            <person name="Zifcakova L."/>
            <person name="Wipf D."/>
            <person name="Zambonelli A."/>
            <person name="Paolocci F."/>
            <person name="Nowrousian M."/>
            <person name="Ottonello S."/>
            <person name="Baldrian P."/>
            <person name="Spatafora J.W."/>
            <person name="Henrissat B."/>
            <person name="Nagy L.G."/>
            <person name="Aury J.M."/>
            <person name="Wincker P."/>
            <person name="Grigoriev I.V."/>
            <person name="Bonfante P."/>
            <person name="Martin F.M."/>
        </authorList>
    </citation>
    <scope>NUCLEOTIDE SEQUENCE [LARGE SCALE GENOMIC DNA]</scope>
    <source>
        <strain evidence="4 5">RN42</strain>
    </source>
</reference>
<dbReference type="Pfam" id="PF00328">
    <property type="entry name" value="His_Phos_2"/>
    <property type="match status" value="1"/>
</dbReference>
<dbReference type="PROSITE" id="PS00616">
    <property type="entry name" value="HIS_ACID_PHOSPHAT_1"/>
    <property type="match status" value="1"/>
</dbReference>
<accession>A0A3N4HXT7</accession>
<dbReference type="Proteomes" id="UP000275078">
    <property type="component" value="Unassembled WGS sequence"/>
</dbReference>
<keyword evidence="5" id="KW-1185">Reference proteome</keyword>
<dbReference type="InterPro" id="IPR029033">
    <property type="entry name" value="His_PPase_superfam"/>
</dbReference>
<dbReference type="Gene3D" id="3.40.50.1240">
    <property type="entry name" value="Phosphoglycerate mutase-like"/>
    <property type="match status" value="1"/>
</dbReference>
<protein>
    <recommendedName>
        <fullName evidence="2">3-phytase</fullName>
        <ecNumber evidence="2">3.1.3.8</ecNumber>
    </recommendedName>
</protein>
<evidence type="ECO:0000256" key="1">
    <source>
        <dbReference type="ARBA" id="ARBA00005375"/>
    </source>
</evidence>
<dbReference type="CDD" id="cd07061">
    <property type="entry name" value="HP_HAP_like"/>
    <property type="match status" value="1"/>
</dbReference>
<dbReference type="SUPFAM" id="SSF53254">
    <property type="entry name" value="Phosphoglycerate mutase-like"/>
    <property type="match status" value="1"/>
</dbReference>
<evidence type="ECO:0000313" key="5">
    <source>
        <dbReference type="Proteomes" id="UP000275078"/>
    </source>
</evidence>
<dbReference type="STRING" id="1160509.A0A3N4HXT7"/>
<dbReference type="AlphaFoldDB" id="A0A3N4HXT7"/>
<dbReference type="InterPro" id="IPR033379">
    <property type="entry name" value="Acid_Pase_AS"/>
</dbReference>
<dbReference type="InterPro" id="IPR050645">
    <property type="entry name" value="Histidine_acid_phosphatase"/>
</dbReference>
<evidence type="ECO:0000256" key="3">
    <source>
        <dbReference type="ARBA" id="ARBA00022801"/>
    </source>
</evidence>
<dbReference type="PANTHER" id="PTHR11567:SF110">
    <property type="entry name" value="2-PHOSPHOXYLOSE PHOSPHATASE 1"/>
    <property type="match status" value="1"/>
</dbReference>
<proteinExistence type="inferred from homology"/>
<evidence type="ECO:0000313" key="4">
    <source>
        <dbReference type="EMBL" id="RPA78662.1"/>
    </source>
</evidence>
<dbReference type="InterPro" id="IPR000560">
    <property type="entry name" value="His_Pase_clade-2"/>
</dbReference>
<organism evidence="4 5">
    <name type="scientific">Ascobolus immersus RN42</name>
    <dbReference type="NCBI Taxonomy" id="1160509"/>
    <lineage>
        <taxon>Eukaryota</taxon>
        <taxon>Fungi</taxon>
        <taxon>Dikarya</taxon>
        <taxon>Ascomycota</taxon>
        <taxon>Pezizomycotina</taxon>
        <taxon>Pezizomycetes</taxon>
        <taxon>Pezizales</taxon>
        <taxon>Ascobolaceae</taxon>
        <taxon>Ascobolus</taxon>
    </lineage>
</organism>
<dbReference type="PANTHER" id="PTHR11567">
    <property type="entry name" value="ACID PHOSPHATASE-RELATED"/>
    <property type="match status" value="1"/>
</dbReference>
<dbReference type="EMBL" id="ML119708">
    <property type="protein sequence ID" value="RPA78662.1"/>
    <property type="molecule type" value="Genomic_DNA"/>
</dbReference>
<keyword evidence="3" id="KW-0378">Hydrolase</keyword>
<dbReference type="GO" id="GO:0016158">
    <property type="term" value="F:inositol hexakisphosphate 3-phosphatase activity"/>
    <property type="evidence" value="ECO:0007669"/>
    <property type="project" value="UniProtKB-EC"/>
</dbReference>